<accession>A0A0H3XHR1</accession>
<dbReference type="STRING" id="315358.SERIO_v1c03160"/>
<dbReference type="Proteomes" id="UP000035661">
    <property type="component" value="Chromosome"/>
</dbReference>
<keyword evidence="3" id="KW-1185">Reference proteome</keyword>
<dbReference type="EMBL" id="CP011856">
    <property type="protein sequence ID" value="AKM53900.1"/>
    <property type="molecule type" value="Genomic_DNA"/>
</dbReference>
<proteinExistence type="predicted"/>
<evidence type="ECO:0000313" key="2">
    <source>
        <dbReference type="EMBL" id="AKM53900.1"/>
    </source>
</evidence>
<sequence>MRKLMMILASLTITATTATTVVACNNGTKENKVNVKDKYQVVPTVKNIKAAIQKDGVNPDDVDIDIQPGMKSAIIRYMPNTPNLPFLTKKIALEWATTDINQMLKILSVPYSKDDLGENVKPETALAIINILNGTQFTLDQVDVVVDNDSHIITLTPKAGSGLTGNAVTIDGQPITFNDIFQETNLGTIYIDKDLYDKYISNPSSNILFMAAAIMEFGGDRNRFPAYYKSTMATAMINAIGSAVVNIDPNTKKGTFSMETKVDGVIAQSGFTFNFTVDTNPRTYLTENNTKPTSGDTINVTLPGTYTEQNLDQLRYDLVKQLLGENFANKYKDIFYDEIWVLSFDANTKNAVLTPKPGSKIFEISDEAAAPLTGIPYYTLNVTFGG</sequence>
<dbReference type="KEGG" id="seri:SERIO_v1c03160"/>
<dbReference type="PROSITE" id="PS51257">
    <property type="entry name" value="PROKAR_LIPOPROTEIN"/>
    <property type="match status" value="1"/>
</dbReference>
<organism evidence="2 3">
    <name type="scientific">Spiroplasma eriocheiris</name>
    <dbReference type="NCBI Taxonomy" id="315358"/>
    <lineage>
        <taxon>Bacteria</taxon>
        <taxon>Bacillati</taxon>
        <taxon>Mycoplasmatota</taxon>
        <taxon>Mollicutes</taxon>
        <taxon>Entomoplasmatales</taxon>
        <taxon>Spiroplasmataceae</taxon>
        <taxon>Spiroplasma</taxon>
    </lineage>
</organism>
<dbReference type="RefSeq" id="WP_047791165.1">
    <property type="nucleotide sequence ID" value="NZ_CP011856.1"/>
</dbReference>
<dbReference type="InterPro" id="IPR054816">
    <property type="entry name" value="Lipoprotein_mollicutes-type_CS"/>
</dbReference>
<dbReference type="PATRIC" id="fig|743698.3.peg.318"/>
<evidence type="ECO:0000256" key="1">
    <source>
        <dbReference type="SAM" id="SignalP"/>
    </source>
</evidence>
<feature type="signal peptide" evidence="1">
    <location>
        <begin position="1"/>
        <end position="23"/>
    </location>
</feature>
<reference evidence="2 3" key="1">
    <citation type="journal article" date="2015" name="Genome Biol. Evol.">
        <title>Found and Lost: The Fates of Horizontally Acquired Genes in Arthropod-Symbiotic Spiroplasma.</title>
        <authorList>
            <person name="Lo W.S."/>
            <person name="Gasparich G.E."/>
            <person name="Kuo C.H."/>
        </authorList>
    </citation>
    <scope>NUCLEOTIDE SEQUENCE [LARGE SCALE GENOMIC DNA]</scope>
    <source>
        <strain evidence="3">TDA-040725-5</strain>
    </source>
</reference>
<protein>
    <recommendedName>
        <fullName evidence="4">Lipoprotein</fullName>
    </recommendedName>
</protein>
<keyword evidence="1" id="KW-0732">Signal</keyword>
<feature type="chain" id="PRO_5005204221" description="Lipoprotein" evidence="1">
    <location>
        <begin position="24"/>
        <end position="386"/>
    </location>
</feature>
<gene>
    <name evidence="2" type="ORF">SERIO_v1c03160</name>
</gene>
<evidence type="ECO:0008006" key="4">
    <source>
        <dbReference type="Google" id="ProtNLM"/>
    </source>
</evidence>
<name>A0A0H3XHR1_9MOLU</name>
<dbReference type="NCBIfam" id="NF045726">
    <property type="entry name" value="XXplasma_LP"/>
    <property type="match status" value="1"/>
</dbReference>
<reference evidence="3" key="2">
    <citation type="submission" date="2015-06" db="EMBL/GenBank/DDBJ databases">
        <title>Complete genome sequence of Spiroplasma eriocheiris TDA-040725-5 (DSM 21848).</title>
        <authorList>
            <person name="Lo W.-S."/>
            <person name="Kuo C.-H."/>
        </authorList>
    </citation>
    <scope>NUCLEOTIDE SEQUENCE [LARGE SCALE GENOMIC DNA]</scope>
    <source>
        <strain evidence="3">TDA-040725-5</strain>
    </source>
</reference>
<evidence type="ECO:0000313" key="3">
    <source>
        <dbReference type="Proteomes" id="UP000035661"/>
    </source>
</evidence>
<dbReference type="AlphaFoldDB" id="A0A0H3XHR1"/>